<dbReference type="SUPFAM" id="SSF53383">
    <property type="entry name" value="PLP-dependent transferases"/>
    <property type="match status" value="2"/>
</dbReference>
<sequence>MAKCGIRYDFSLKEEIERTLISPPPKCSLQEFEEWCTFLRKDSYGEDALIQTPFGQRRLIYADFAASGRSLKCIETNLQTFVLPMYGNTHSAASFTARQTTNLRNEARQIIKHYFNATEEDALIFCGDGVTAAVHKFINIMHASEWTLPSNIATTKSLKNRLQGKGKLKDPYFREDRWGACECTLCHIRFKHEHLYRAHHSSEKHLENIKTQEEKFFTPSHSEEAKTSPNSSLQREVVFLCDPLAHHSVFLPFKELSESSSSASSPINLIFTFSLLDLDVSTATLNVDALEAKLQHYSSSSFEVSQSREKRKEEEKINRETMKISFEEKKITEEERTSTGEKLPSKEDNYQQKTSEVILIVLLTAVSNVTGVQQNIQKLSNLVHRYGGILCWDLAAAVGHIPIDLNPVDSPLSQIDVAFVSSHKLLGGPGTP</sequence>
<dbReference type="SUPFAM" id="SSF57667">
    <property type="entry name" value="beta-beta-alpha zinc fingers"/>
    <property type="match status" value="1"/>
</dbReference>
<dbReference type="PANTHER" id="PTHR43586:SF8">
    <property type="entry name" value="CYSTEINE DESULFURASE 1, CHLOROPLASTIC"/>
    <property type="match status" value="1"/>
</dbReference>
<evidence type="ECO:0000313" key="3">
    <source>
        <dbReference type="EMBL" id="KAF8819761.1"/>
    </source>
</evidence>
<keyword evidence="4" id="KW-1185">Reference proteome</keyword>
<reference evidence="3 4" key="1">
    <citation type="journal article" date="2020" name="bioRxiv">
        <title>Metabolic contributions of an alphaproteobacterial endosymbiont in the apicomplexan Cardiosporidium cionae.</title>
        <authorList>
            <person name="Hunter E.S."/>
            <person name="Paight C.J."/>
            <person name="Lane C.E."/>
        </authorList>
    </citation>
    <scope>NUCLEOTIDE SEQUENCE [LARGE SCALE GENOMIC DNA]</scope>
    <source>
        <strain evidence="3">ESH_2018</strain>
    </source>
</reference>
<dbReference type="EMBL" id="JADAQX010000611">
    <property type="protein sequence ID" value="KAF8819761.1"/>
    <property type="molecule type" value="Genomic_DNA"/>
</dbReference>
<name>A0ABQ7J6Z1_9APIC</name>
<comment type="caution">
    <text evidence="3">The sequence shown here is derived from an EMBL/GenBank/DDBJ whole genome shotgun (WGS) entry which is preliminary data.</text>
</comment>
<accession>A0ABQ7J6Z1</accession>
<feature type="domain" description="Aminotransferase class V" evidence="2">
    <location>
        <begin position="60"/>
        <end position="136"/>
    </location>
</feature>
<protein>
    <recommendedName>
        <fullName evidence="2">Aminotransferase class V domain-containing protein</fullName>
    </recommendedName>
</protein>
<dbReference type="InterPro" id="IPR015424">
    <property type="entry name" value="PyrdxlP-dep_Trfase"/>
</dbReference>
<keyword evidence="1" id="KW-0663">Pyridoxal phosphate</keyword>
<dbReference type="Pfam" id="PF00266">
    <property type="entry name" value="Aminotran_5"/>
    <property type="match status" value="2"/>
</dbReference>
<dbReference type="InterPro" id="IPR036236">
    <property type="entry name" value="Znf_C2H2_sf"/>
</dbReference>
<feature type="domain" description="Aminotransferase class V" evidence="2">
    <location>
        <begin position="347"/>
        <end position="431"/>
    </location>
</feature>
<dbReference type="InterPro" id="IPR015421">
    <property type="entry name" value="PyrdxlP-dep_Trfase_major"/>
</dbReference>
<dbReference type="Gene3D" id="3.40.640.10">
    <property type="entry name" value="Type I PLP-dependent aspartate aminotransferase-like (Major domain)"/>
    <property type="match status" value="1"/>
</dbReference>
<feature type="non-terminal residue" evidence="3">
    <location>
        <position position="432"/>
    </location>
</feature>
<evidence type="ECO:0000313" key="4">
    <source>
        <dbReference type="Proteomes" id="UP000823046"/>
    </source>
</evidence>
<evidence type="ECO:0000259" key="2">
    <source>
        <dbReference type="Pfam" id="PF00266"/>
    </source>
</evidence>
<dbReference type="Proteomes" id="UP000823046">
    <property type="component" value="Unassembled WGS sequence"/>
</dbReference>
<dbReference type="PANTHER" id="PTHR43586">
    <property type="entry name" value="CYSTEINE DESULFURASE"/>
    <property type="match status" value="1"/>
</dbReference>
<dbReference type="InterPro" id="IPR000192">
    <property type="entry name" value="Aminotrans_V_dom"/>
</dbReference>
<proteinExistence type="predicted"/>
<evidence type="ECO:0000256" key="1">
    <source>
        <dbReference type="ARBA" id="ARBA00022898"/>
    </source>
</evidence>
<organism evidence="3 4">
    <name type="scientific">Cardiosporidium cionae</name>
    <dbReference type="NCBI Taxonomy" id="476202"/>
    <lineage>
        <taxon>Eukaryota</taxon>
        <taxon>Sar</taxon>
        <taxon>Alveolata</taxon>
        <taxon>Apicomplexa</taxon>
        <taxon>Aconoidasida</taxon>
        <taxon>Nephromycida</taxon>
        <taxon>Cardiosporidium</taxon>
    </lineage>
</organism>
<gene>
    <name evidence="3" type="ORF">IE077_004028</name>
</gene>